<evidence type="ECO:0000313" key="2">
    <source>
        <dbReference type="Proteomes" id="UP000321201"/>
    </source>
</evidence>
<sequence>MLSRLSKLLGWATPVPPAFDPATLAVRLGHEKGSCLMRRQGRCPGRHLCADCPWAEGTARPDSRS</sequence>
<dbReference type="Proteomes" id="UP000321201">
    <property type="component" value="Unassembled WGS sequence"/>
</dbReference>
<dbReference type="AlphaFoldDB" id="A0A5C7ESX3"/>
<dbReference type="RefSeq" id="WP_147801084.1">
    <property type="nucleotide sequence ID" value="NZ_VPFL01000032.1"/>
</dbReference>
<comment type="caution">
    <text evidence="1">The sequence shown here is derived from an EMBL/GenBank/DDBJ whole genome shotgun (WGS) entry which is preliminary data.</text>
</comment>
<accession>A0A5C7ESX3</accession>
<organism evidence="1 2">
    <name type="scientific">Pelomicrobium methylotrophicum</name>
    <dbReference type="NCBI Taxonomy" id="2602750"/>
    <lineage>
        <taxon>Bacteria</taxon>
        <taxon>Pseudomonadati</taxon>
        <taxon>Pseudomonadota</taxon>
        <taxon>Hydrogenophilia</taxon>
        <taxon>Hydrogenophilia incertae sedis</taxon>
        <taxon>Pelomicrobium</taxon>
    </lineage>
</organism>
<keyword evidence="2" id="KW-1185">Reference proteome</keyword>
<gene>
    <name evidence="1" type="ORF">FR698_15425</name>
</gene>
<evidence type="ECO:0000313" key="1">
    <source>
        <dbReference type="EMBL" id="TXF10384.1"/>
    </source>
</evidence>
<dbReference type="InParanoid" id="A0A5C7ESX3"/>
<reference evidence="1 2" key="1">
    <citation type="submission" date="2019-08" db="EMBL/GenBank/DDBJ databases">
        <title>Pelomicrobium methylotrophicum gen. nov., sp. nov. a moderately thermophilic, facultatively anaerobic, lithoautotrophic and methylotrophic bacterium isolated from a terrestrial mud volcano.</title>
        <authorList>
            <person name="Slobodkina G.B."/>
            <person name="Merkel A.Y."/>
            <person name="Slobodkin A.I."/>
        </authorList>
    </citation>
    <scope>NUCLEOTIDE SEQUENCE [LARGE SCALE GENOMIC DNA]</scope>
    <source>
        <strain evidence="1 2">SM250</strain>
    </source>
</reference>
<dbReference type="EMBL" id="VPFL01000032">
    <property type="protein sequence ID" value="TXF10384.1"/>
    <property type="molecule type" value="Genomic_DNA"/>
</dbReference>
<name>A0A5C7ESX3_9PROT</name>
<proteinExistence type="predicted"/>
<protein>
    <submittedName>
        <fullName evidence="1">Uncharacterized protein</fullName>
    </submittedName>
</protein>